<dbReference type="EMBL" id="MTYH01000013">
    <property type="protein sequence ID" value="PNP47715.1"/>
    <property type="molecule type" value="Genomic_DNA"/>
</dbReference>
<feature type="region of interest" description="Disordered" evidence="1">
    <location>
        <begin position="1"/>
        <end position="23"/>
    </location>
</feature>
<reference evidence="2 3" key="1">
    <citation type="submission" date="2017-02" db="EMBL/GenBank/DDBJ databases">
        <title>Genomes of Trichoderma spp. with biocontrol activity.</title>
        <authorList>
            <person name="Gardiner D."/>
            <person name="Kazan K."/>
            <person name="Vos C."/>
            <person name="Harvey P."/>
        </authorList>
    </citation>
    <scope>NUCLEOTIDE SEQUENCE [LARGE SCALE GENOMIC DNA]</scope>
    <source>
        <strain evidence="2 3">A5MH</strain>
    </source>
</reference>
<proteinExistence type="predicted"/>
<name>A0A2K0TQB4_9HYPO</name>
<dbReference type="Proteomes" id="UP000236546">
    <property type="component" value="Unassembled WGS sequence"/>
</dbReference>
<organism evidence="2 3">
    <name type="scientific">Trichoderma gamsii</name>
    <dbReference type="NCBI Taxonomy" id="398673"/>
    <lineage>
        <taxon>Eukaryota</taxon>
        <taxon>Fungi</taxon>
        <taxon>Dikarya</taxon>
        <taxon>Ascomycota</taxon>
        <taxon>Pezizomycotina</taxon>
        <taxon>Sordariomycetes</taxon>
        <taxon>Hypocreomycetidae</taxon>
        <taxon>Hypocreales</taxon>
        <taxon>Hypocreaceae</taxon>
        <taxon>Trichoderma</taxon>
    </lineage>
</organism>
<dbReference type="AlphaFoldDB" id="A0A2K0TQB4"/>
<sequence>MVVRHPTGRQRGVKAGNDQKKKDADEYMKAAKEFRSAVATATSHRDTELLLERLDKEIASFEDLLAQ</sequence>
<protein>
    <submittedName>
        <fullName evidence="2">Uncharacterized protein</fullName>
    </submittedName>
</protein>
<evidence type="ECO:0000313" key="3">
    <source>
        <dbReference type="Proteomes" id="UP000236546"/>
    </source>
</evidence>
<comment type="caution">
    <text evidence="2">The sequence shown here is derived from an EMBL/GenBank/DDBJ whole genome shotgun (WGS) entry which is preliminary data.</text>
</comment>
<evidence type="ECO:0000313" key="2">
    <source>
        <dbReference type="EMBL" id="PNP47715.1"/>
    </source>
</evidence>
<accession>A0A2K0TQB4</accession>
<dbReference type="OrthoDB" id="4764644at2759"/>
<feature type="compositionally biased region" description="Basic residues" evidence="1">
    <location>
        <begin position="1"/>
        <end position="12"/>
    </location>
</feature>
<evidence type="ECO:0000256" key="1">
    <source>
        <dbReference type="SAM" id="MobiDB-lite"/>
    </source>
</evidence>
<gene>
    <name evidence="2" type="ORF">TGAMA5MH_01539</name>
</gene>